<dbReference type="EMBL" id="HQ698924">
    <property type="protein sequence ID" value="ADW24454.1"/>
    <property type="molecule type" value="Genomic_DNA"/>
</dbReference>
<dbReference type="KEGG" id="vg:10192222"/>
<dbReference type="Proteomes" id="UP000164320">
    <property type="component" value="Genome"/>
</dbReference>
<dbReference type="EMBL" id="HQ221963">
    <property type="protein sequence ID" value="ADW24372.1"/>
    <property type="molecule type" value="Genomic_DNA"/>
</dbReference>
<dbReference type="GeneID" id="10192222"/>
<dbReference type="Proteomes" id="UP000134313">
    <property type="component" value="Segment"/>
</dbReference>
<evidence type="ECO:0000256" key="1">
    <source>
        <dbReference type="ARBA" id="ARBA00009153"/>
    </source>
</evidence>
<reference evidence="4 5" key="1">
    <citation type="journal article" date="2011" name="J. Virol.">
        <title>Identification and sequencing of a novel rodent gammaherpesvirus that establishes acute and latent infection in laboratory mice.</title>
        <authorList>
            <person name="Loh J."/>
            <person name="Zhao G."/>
            <person name="Nelson C.A."/>
            <person name="Coder P."/>
            <person name="Droit L."/>
            <person name="Handley S.A."/>
            <person name="Johnson L.S."/>
            <person name="Vachharajani P."/>
            <person name="Guzman H."/>
            <person name="Tesh R.B."/>
            <person name="Wang D."/>
            <person name="Fremont D.H."/>
            <person name="Virgin H.W."/>
        </authorList>
    </citation>
    <scope>NUCLEOTIDE SEQUENCE [LARGE SCALE GENOMIC DNA]</scope>
</reference>
<evidence type="ECO:0000313" key="3">
    <source>
        <dbReference type="EMBL" id="ADW24454.1"/>
    </source>
</evidence>
<organism evidence="2 4">
    <name type="scientific">Cricetid gammaherpesvirus 2</name>
    <dbReference type="NCBI Taxonomy" id="1605972"/>
    <lineage>
        <taxon>Viruses</taxon>
        <taxon>Duplodnaviria</taxon>
        <taxon>Heunggongvirae</taxon>
        <taxon>Peploviricota</taxon>
        <taxon>Herviviricetes</taxon>
        <taxon>Herpesvirales</taxon>
        <taxon>Orthoherpesviridae</taxon>
        <taxon>Gammaherpesvirinae</taxon>
        <taxon>Rhadinovirus</taxon>
        <taxon>Rhadinovirus cricetidgamma2</taxon>
    </lineage>
</organism>
<dbReference type="OrthoDB" id="13102at10239"/>
<accession>E9M5L4</accession>
<name>E9M5L4_9GAMA</name>
<dbReference type="RefSeq" id="YP_004207867.1">
    <property type="nucleotide sequence ID" value="NC_015049.1"/>
</dbReference>
<sequence length="200" mass="22787">MCEGRGNGNPCRMNQVQTPLCTFYNLQTIFRCMDCSNYHICNGGKDCDPLISSEGVVCAKTGKFIRLDMKFSTIYNKEVADHHGQDQQAENEATLNSLYEDIVNILLQVDDIEEVKTAVICDKELAKSVKQQIASTFSECVQVIRENEQGYSIVCSMYVHVIISMYATKTIYGNLLFKCTRNKKHDAIAKKIREKWMLMQ</sequence>
<proteinExistence type="inferred from homology"/>
<evidence type="ECO:0000313" key="5">
    <source>
        <dbReference type="Proteomes" id="UP000164320"/>
    </source>
</evidence>
<dbReference type="InterPro" id="IPR004289">
    <property type="entry name" value="Herpes_UL92"/>
</dbReference>
<keyword evidence="4" id="KW-1185">Reference proteome</keyword>
<dbReference type="Pfam" id="PF03048">
    <property type="entry name" value="Herpes_UL92"/>
    <property type="match status" value="1"/>
</dbReference>
<evidence type="ECO:0000313" key="2">
    <source>
        <dbReference type="EMBL" id="ADW24372.1"/>
    </source>
</evidence>
<protein>
    <submittedName>
        <fullName evidence="2">Uncharacterized protein</fullName>
    </submittedName>
</protein>
<gene>
    <name evidence="3" type="ORF">RHVP-L.31</name>
    <name evidence="2" type="ORF">RHVP.31</name>
</gene>
<evidence type="ECO:0000313" key="4">
    <source>
        <dbReference type="Proteomes" id="UP000134313"/>
    </source>
</evidence>
<comment type="similarity">
    <text evidence="1">Belongs to the herpesviridae UL92 family.</text>
</comment>